<dbReference type="eggNOG" id="COG0695">
    <property type="taxonomic scope" value="Bacteria"/>
</dbReference>
<sequence>MSMSVGDRRPRVVLMSIPDCHLCDLAREVVREVAGTAGVGWSECDLTESGAADPAWWDEVPLVLVDDVVVCRLRVDESLLREALAR</sequence>
<protein>
    <recommendedName>
        <fullName evidence="3">Glutaredoxin family protein</fullName>
    </recommendedName>
</protein>
<reference evidence="1 2" key="1">
    <citation type="submission" date="2012-08" db="EMBL/GenBank/DDBJ databases">
        <title>Whole genome shotgun sequence of Austwickia chelonae NBRC 105200.</title>
        <authorList>
            <person name="Yoshida I."/>
            <person name="Hosoyama A."/>
            <person name="Tsuchikane K."/>
            <person name="Katsumata H."/>
            <person name="Ando Y."/>
            <person name="Ohji S."/>
            <person name="Hamada M."/>
            <person name="Tamura T."/>
            <person name="Yamazoe A."/>
            <person name="Yamazaki S."/>
            <person name="Fujita N."/>
        </authorList>
    </citation>
    <scope>NUCLEOTIDE SEQUENCE [LARGE SCALE GENOMIC DNA]</scope>
    <source>
        <strain evidence="1 2">NBRC 105200</strain>
    </source>
</reference>
<evidence type="ECO:0008006" key="3">
    <source>
        <dbReference type="Google" id="ProtNLM"/>
    </source>
</evidence>
<dbReference type="Pfam" id="PF05768">
    <property type="entry name" value="Glrx-like"/>
    <property type="match status" value="1"/>
</dbReference>
<evidence type="ECO:0000313" key="2">
    <source>
        <dbReference type="Proteomes" id="UP000008495"/>
    </source>
</evidence>
<organism evidence="1 2">
    <name type="scientific">Austwickia chelonae NBRC 105200</name>
    <dbReference type="NCBI Taxonomy" id="1184607"/>
    <lineage>
        <taxon>Bacteria</taxon>
        <taxon>Bacillati</taxon>
        <taxon>Actinomycetota</taxon>
        <taxon>Actinomycetes</taxon>
        <taxon>Micrococcales</taxon>
        <taxon>Dermatophilaceae</taxon>
        <taxon>Austwickia</taxon>
    </lineage>
</organism>
<gene>
    <name evidence="1" type="ORF">AUCHE_03_01210</name>
</gene>
<name>K6VJI5_9MICO</name>
<dbReference type="STRING" id="100225.SAMN05421595_2039"/>
<evidence type="ECO:0000313" key="1">
    <source>
        <dbReference type="EMBL" id="GAB76904.1"/>
    </source>
</evidence>
<dbReference type="InterPro" id="IPR008554">
    <property type="entry name" value="Glutaredoxin-like"/>
</dbReference>
<comment type="caution">
    <text evidence="1">The sequence shown here is derived from an EMBL/GenBank/DDBJ whole genome shotgun (WGS) entry which is preliminary data.</text>
</comment>
<dbReference type="OrthoDB" id="8779161at2"/>
<keyword evidence="2" id="KW-1185">Reference proteome</keyword>
<dbReference type="SUPFAM" id="SSF52833">
    <property type="entry name" value="Thioredoxin-like"/>
    <property type="match status" value="1"/>
</dbReference>
<dbReference type="EMBL" id="BAGZ01000003">
    <property type="protein sequence ID" value="GAB76904.1"/>
    <property type="molecule type" value="Genomic_DNA"/>
</dbReference>
<dbReference type="Proteomes" id="UP000008495">
    <property type="component" value="Unassembled WGS sequence"/>
</dbReference>
<dbReference type="AlphaFoldDB" id="K6VJI5"/>
<accession>K6VJI5</accession>
<dbReference type="Gene3D" id="3.40.30.10">
    <property type="entry name" value="Glutaredoxin"/>
    <property type="match status" value="1"/>
</dbReference>
<dbReference type="InterPro" id="IPR036249">
    <property type="entry name" value="Thioredoxin-like_sf"/>
</dbReference>
<proteinExistence type="predicted"/>